<dbReference type="PANTHER" id="PTHR19446">
    <property type="entry name" value="REVERSE TRANSCRIPTASES"/>
    <property type="match status" value="1"/>
</dbReference>
<comment type="caution">
    <text evidence="3">The sequence shown here is derived from an EMBL/GenBank/DDBJ whole genome shotgun (WGS) entry which is preliminary data.</text>
</comment>
<protein>
    <recommendedName>
        <fullName evidence="2">Reverse transcriptase domain-containing protein</fullName>
    </recommendedName>
</protein>
<dbReference type="Proteomes" id="UP001187531">
    <property type="component" value="Unassembled WGS sequence"/>
</dbReference>
<name>A0AA88H7R2_ARTSF</name>
<keyword evidence="1" id="KW-1133">Transmembrane helix</keyword>
<proteinExistence type="predicted"/>
<reference evidence="3" key="1">
    <citation type="submission" date="2023-07" db="EMBL/GenBank/DDBJ databases">
        <title>Chromosome-level genome assembly of Artemia franciscana.</title>
        <authorList>
            <person name="Jo E."/>
        </authorList>
    </citation>
    <scope>NUCLEOTIDE SEQUENCE</scope>
    <source>
        <tissue evidence="3">Whole body</tissue>
    </source>
</reference>
<sequence>MSMIRCIPIGIPVFYAGLALWWATKEYRENKMGENLIEGKEGLKPPKKKIEHFPANETKTFYTLALKESNKIKSQIKVDNGTFADKKKIEKGKENFVTEQELQKESEEIVESSTTKKVVGAAEDTTVNAPASKNQIQVIPQIKVDSASLTDKNEGTEIKKEIVTEQDSQIPKKKIEHKPANEAKASYTLASKESIQINSEIKLDNGTVSDKKKIEKGKENFVTEQELQKESEEIVESSTTKKVVGAAEDTTVNAPASKNQIQVIPQIKVDSASLTDKNEGTEIKKEIVTDQDSQIPKKKIEHKPANEAKASYTLASKESIQIKSEIQFDNGTFSDKKKIEKGKEKVVTEQKLQKESKEIVGPSTTKKVVGAAEDTTVNAPSSMKQIRVIPQIKVDSATQTDKNKGTEVKKDIVTEQDSQIESEEIVWPSTMKEAVVAVEDTPAAKKKYKNEKAEGVKRRAKNDMQSYIQKEGCNYFADTSIRNGGFNKGRVRSVLNQGRQTSDFHSSTPYFNRDRGTTSTFPNIWKCSSLLPILKKNKPKHDPESYRPIMITPVLGKLMEKMIYHRLLWFVEKNNLIPQTQTGFRKHHSSTDAFIVLTNAINESLSKNNVLTAAFLDFEGAYDNC</sequence>
<evidence type="ECO:0000256" key="1">
    <source>
        <dbReference type="SAM" id="Phobius"/>
    </source>
</evidence>
<evidence type="ECO:0000313" key="4">
    <source>
        <dbReference type="Proteomes" id="UP001187531"/>
    </source>
</evidence>
<dbReference type="Pfam" id="PF00078">
    <property type="entry name" value="RVT_1"/>
    <property type="match status" value="1"/>
</dbReference>
<dbReference type="EMBL" id="JAVRJZ010000081">
    <property type="protein sequence ID" value="KAK2703623.1"/>
    <property type="molecule type" value="Genomic_DNA"/>
</dbReference>
<feature type="transmembrane region" description="Helical" evidence="1">
    <location>
        <begin position="7"/>
        <end position="24"/>
    </location>
</feature>
<evidence type="ECO:0000313" key="3">
    <source>
        <dbReference type="EMBL" id="KAK2703623.1"/>
    </source>
</evidence>
<organism evidence="3 4">
    <name type="scientific">Artemia franciscana</name>
    <name type="common">Brine shrimp</name>
    <name type="synonym">Artemia sanfranciscana</name>
    <dbReference type="NCBI Taxonomy" id="6661"/>
    <lineage>
        <taxon>Eukaryota</taxon>
        <taxon>Metazoa</taxon>
        <taxon>Ecdysozoa</taxon>
        <taxon>Arthropoda</taxon>
        <taxon>Crustacea</taxon>
        <taxon>Branchiopoda</taxon>
        <taxon>Anostraca</taxon>
        <taxon>Artemiidae</taxon>
        <taxon>Artemia</taxon>
    </lineage>
</organism>
<keyword evidence="1" id="KW-0472">Membrane</keyword>
<keyword evidence="1" id="KW-0812">Transmembrane</keyword>
<dbReference type="InterPro" id="IPR000477">
    <property type="entry name" value="RT_dom"/>
</dbReference>
<dbReference type="CDD" id="cd01650">
    <property type="entry name" value="RT_nLTR_like"/>
    <property type="match status" value="1"/>
</dbReference>
<accession>A0AA88H7R2</accession>
<gene>
    <name evidence="3" type="ORF">QYM36_017925</name>
</gene>
<keyword evidence="4" id="KW-1185">Reference proteome</keyword>
<feature type="domain" description="Reverse transcriptase" evidence="2">
    <location>
        <begin position="539"/>
        <end position="624"/>
    </location>
</feature>
<dbReference type="AlphaFoldDB" id="A0AA88H7R2"/>
<evidence type="ECO:0000259" key="2">
    <source>
        <dbReference type="Pfam" id="PF00078"/>
    </source>
</evidence>